<dbReference type="Proteomes" id="UP001157006">
    <property type="component" value="Chromosome 3"/>
</dbReference>
<gene>
    <name evidence="2" type="ORF">VFH_I360680</name>
    <name evidence="3" type="ORF">VFH_I360760</name>
    <name evidence="4" type="ORF">VFH_III215640</name>
    <name evidence="5" type="ORF">VFH_III215680</name>
</gene>
<feature type="region of interest" description="Disordered" evidence="1">
    <location>
        <begin position="1"/>
        <end position="68"/>
    </location>
</feature>
<sequence length="182" mass="19824">MTTPSGSNKLSSPNRGKGKGVQSIRQRRLTRQKKLRYPTDLDGEPFKGVSFSLPASPLRSSGDHRSCSAVPLPLPSPFTRRTDHHAIKTVDHEAARTSRSSSNLGRSFFATVTENGKNDLRVNIPPVRSLVTSNSSCKDTRKHSHDNECGGVTNGKLQFAARSAPTSVFPSPVTGPRRLSKY</sequence>
<name>A0AAV1A9F4_VICFA</name>
<feature type="compositionally biased region" description="Polar residues" evidence="1">
    <location>
        <begin position="1"/>
        <end position="14"/>
    </location>
</feature>
<organism evidence="5 6">
    <name type="scientific">Vicia faba</name>
    <name type="common">Broad bean</name>
    <name type="synonym">Faba vulgaris</name>
    <dbReference type="NCBI Taxonomy" id="3906"/>
    <lineage>
        <taxon>Eukaryota</taxon>
        <taxon>Viridiplantae</taxon>
        <taxon>Streptophyta</taxon>
        <taxon>Embryophyta</taxon>
        <taxon>Tracheophyta</taxon>
        <taxon>Spermatophyta</taxon>
        <taxon>Magnoliopsida</taxon>
        <taxon>eudicotyledons</taxon>
        <taxon>Gunneridae</taxon>
        <taxon>Pentapetalae</taxon>
        <taxon>rosids</taxon>
        <taxon>fabids</taxon>
        <taxon>Fabales</taxon>
        <taxon>Fabaceae</taxon>
        <taxon>Papilionoideae</taxon>
        <taxon>50 kb inversion clade</taxon>
        <taxon>NPAAA clade</taxon>
        <taxon>Hologalegina</taxon>
        <taxon>IRL clade</taxon>
        <taxon>Fabeae</taxon>
        <taxon>Vicia</taxon>
    </lineage>
</organism>
<evidence type="ECO:0000313" key="3">
    <source>
        <dbReference type="EMBL" id="CAI8588709.1"/>
    </source>
</evidence>
<accession>A0AAV1A9F4</accession>
<keyword evidence="6" id="KW-1185">Reference proteome</keyword>
<evidence type="ECO:0000256" key="1">
    <source>
        <dbReference type="SAM" id="MobiDB-lite"/>
    </source>
</evidence>
<dbReference type="EMBL" id="OX451736">
    <property type="protein sequence ID" value="CAI8588707.1"/>
    <property type="molecule type" value="Genomic_DNA"/>
</dbReference>
<feature type="compositionally biased region" description="Basic residues" evidence="1">
    <location>
        <begin position="25"/>
        <end position="36"/>
    </location>
</feature>
<evidence type="ECO:0000313" key="5">
    <source>
        <dbReference type="EMBL" id="CAI8606138.1"/>
    </source>
</evidence>
<protein>
    <submittedName>
        <fullName evidence="5">Uncharacterized protein</fullName>
    </submittedName>
</protein>
<dbReference type="EMBL" id="OX451738">
    <property type="protein sequence ID" value="CAI8606138.1"/>
    <property type="molecule type" value="Genomic_DNA"/>
</dbReference>
<evidence type="ECO:0000313" key="4">
    <source>
        <dbReference type="EMBL" id="CAI8606137.1"/>
    </source>
</evidence>
<evidence type="ECO:0000313" key="6">
    <source>
        <dbReference type="Proteomes" id="UP001157006"/>
    </source>
</evidence>
<reference evidence="5 6" key="1">
    <citation type="submission" date="2023-01" db="EMBL/GenBank/DDBJ databases">
        <authorList>
            <person name="Kreplak J."/>
        </authorList>
    </citation>
    <scope>NUCLEOTIDE SEQUENCE [LARGE SCALE GENOMIC DNA]</scope>
</reference>
<dbReference type="EMBL" id="OX451736">
    <property type="protein sequence ID" value="CAI8588709.1"/>
    <property type="molecule type" value="Genomic_DNA"/>
</dbReference>
<dbReference type="EMBL" id="OX451738">
    <property type="protein sequence ID" value="CAI8606137.1"/>
    <property type="molecule type" value="Genomic_DNA"/>
</dbReference>
<evidence type="ECO:0000313" key="2">
    <source>
        <dbReference type="EMBL" id="CAI8588707.1"/>
    </source>
</evidence>
<feature type="region of interest" description="Disordered" evidence="1">
    <location>
        <begin position="163"/>
        <end position="182"/>
    </location>
</feature>
<proteinExistence type="predicted"/>
<dbReference type="AlphaFoldDB" id="A0AAV1A9F4"/>
<dbReference type="Proteomes" id="UP001157006">
    <property type="component" value="Chromosome 1L"/>
</dbReference>
<feature type="region of interest" description="Disordered" evidence="1">
    <location>
        <begin position="132"/>
        <end position="152"/>
    </location>
</feature>